<dbReference type="Pfam" id="PF12802">
    <property type="entry name" value="MarR_2"/>
    <property type="match status" value="1"/>
</dbReference>
<keyword evidence="3" id="KW-0804">Transcription</keyword>
<dbReference type="PRINTS" id="PR00598">
    <property type="entry name" value="HTHMARR"/>
</dbReference>
<gene>
    <name evidence="5" type="ORF">LJ725_27970</name>
</gene>
<dbReference type="PROSITE" id="PS50995">
    <property type="entry name" value="HTH_MARR_2"/>
    <property type="match status" value="1"/>
</dbReference>
<dbReference type="InterPro" id="IPR000835">
    <property type="entry name" value="HTH_MarR-typ"/>
</dbReference>
<comment type="caution">
    <text evidence="5">The sequence shown here is derived from an EMBL/GenBank/DDBJ whole genome shotgun (WGS) entry which is preliminary data.</text>
</comment>
<dbReference type="InterPro" id="IPR036390">
    <property type="entry name" value="WH_DNA-bd_sf"/>
</dbReference>
<evidence type="ECO:0000313" key="6">
    <source>
        <dbReference type="Proteomes" id="UP001198862"/>
    </source>
</evidence>
<evidence type="ECO:0000259" key="4">
    <source>
        <dbReference type="PROSITE" id="PS50995"/>
    </source>
</evidence>
<accession>A0ABS8L4U6</accession>
<evidence type="ECO:0000256" key="3">
    <source>
        <dbReference type="ARBA" id="ARBA00023163"/>
    </source>
</evidence>
<dbReference type="Proteomes" id="UP001198862">
    <property type="component" value="Unassembled WGS sequence"/>
</dbReference>
<dbReference type="SMART" id="SM00347">
    <property type="entry name" value="HTH_MARR"/>
    <property type="match status" value="1"/>
</dbReference>
<proteinExistence type="predicted"/>
<dbReference type="PANTHER" id="PTHR42756">
    <property type="entry name" value="TRANSCRIPTIONAL REGULATOR, MARR"/>
    <property type="match status" value="1"/>
</dbReference>
<dbReference type="Gene3D" id="1.10.10.10">
    <property type="entry name" value="Winged helix-like DNA-binding domain superfamily/Winged helix DNA-binding domain"/>
    <property type="match status" value="1"/>
</dbReference>
<sequence>MRDPDKSVGFLVGDVARLLRRNFDRRAQRLGLSQAQWRVLAYLSRQEGVNQVTLADRLEILPITLVRLLDRLQASGLIDRRPDPHDRRASQLYLTTKAQPLLARMWSLAAKTREEALADLPNQQREMFINTLRRLRRNLLEVESTANRSVKVER</sequence>
<feature type="domain" description="HTH marR-type" evidence="4">
    <location>
        <begin position="5"/>
        <end position="137"/>
    </location>
</feature>
<dbReference type="EMBL" id="JAJISD010000019">
    <property type="protein sequence ID" value="MCC8432826.1"/>
    <property type="molecule type" value="Genomic_DNA"/>
</dbReference>
<dbReference type="InterPro" id="IPR036388">
    <property type="entry name" value="WH-like_DNA-bd_sf"/>
</dbReference>
<evidence type="ECO:0000256" key="1">
    <source>
        <dbReference type="ARBA" id="ARBA00023015"/>
    </source>
</evidence>
<keyword evidence="1" id="KW-0805">Transcription regulation</keyword>
<keyword evidence="6" id="KW-1185">Reference proteome</keyword>
<dbReference type="RefSeq" id="WP_068190594.1">
    <property type="nucleotide sequence ID" value="NZ_JAJISD010000019.1"/>
</dbReference>
<name>A0ABS8L4U6_9HYPH</name>
<evidence type="ECO:0000256" key="2">
    <source>
        <dbReference type="ARBA" id="ARBA00023125"/>
    </source>
</evidence>
<evidence type="ECO:0000313" key="5">
    <source>
        <dbReference type="EMBL" id="MCC8432826.1"/>
    </source>
</evidence>
<reference evidence="5 6" key="1">
    <citation type="submission" date="2021-11" db="EMBL/GenBank/DDBJ databases">
        <authorList>
            <person name="Lee D.-H."/>
            <person name="Kim S.-B."/>
        </authorList>
    </citation>
    <scope>NUCLEOTIDE SEQUENCE [LARGE SCALE GENOMIC DNA]</scope>
    <source>
        <strain evidence="5 6">KCTC 52223</strain>
    </source>
</reference>
<keyword evidence="2" id="KW-0238">DNA-binding</keyword>
<dbReference type="PANTHER" id="PTHR42756:SF1">
    <property type="entry name" value="TRANSCRIPTIONAL REPRESSOR OF EMRAB OPERON"/>
    <property type="match status" value="1"/>
</dbReference>
<organism evidence="5 6">
    <name type="scientific">Reyranella aquatilis</name>
    <dbReference type="NCBI Taxonomy" id="2035356"/>
    <lineage>
        <taxon>Bacteria</taxon>
        <taxon>Pseudomonadati</taxon>
        <taxon>Pseudomonadota</taxon>
        <taxon>Alphaproteobacteria</taxon>
        <taxon>Hyphomicrobiales</taxon>
        <taxon>Reyranellaceae</taxon>
        <taxon>Reyranella</taxon>
    </lineage>
</organism>
<dbReference type="SUPFAM" id="SSF46785">
    <property type="entry name" value="Winged helix' DNA-binding domain"/>
    <property type="match status" value="1"/>
</dbReference>
<protein>
    <submittedName>
        <fullName evidence="5">MarR family transcriptional regulator</fullName>
    </submittedName>
</protein>